<dbReference type="Pfam" id="PF13620">
    <property type="entry name" value="CarboxypepD_reg"/>
    <property type="match status" value="1"/>
</dbReference>
<comment type="caution">
    <text evidence="2">The sequence shown here is derived from an EMBL/GenBank/DDBJ whole genome shotgun (WGS) entry which is preliminary data.</text>
</comment>
<evidence type="ECO:0000313" key="2">
    <source>
        <dbReference type="EMBL" id="KKR30635.1"/>
    </source>
</evidence>
<dbReference type="EMBL" id="LBXL01000004">
    <property type="protein sequence ID" value="KKR30635.1"/>
    <property type="molecule type" value="Genomic_DNA"/>
</dbReference>
<reference evidence="2 3" key="1">
    <citation type="journal article" date="2015" name="Nature">
        <title>rRNA introns, odd ribosomes, and small enigmatic genomes across a large radiation of phyla.</title>
        <authorList>
            <person name="Brown C.T."/>
            <person name="Hug L.A."/>
            <person name="Thomas B.C."/>
            <person name="Sharon I."/>
            <person name="Castelle C.J."/>
            <person name="Singh A."/>
            <person name="Wilkins M.J."/>
            <person name="Williams K.H."/>
            <person name="Banfield J.F."/>
        </authorList>
    </citation>
    <scope>NUCLEOTIDE SEQUENCE [LARGE SCALE GENOMIC DNA]</scope>
</reference>
<gene>
    <name evidence="2" type="ORF">UT61_C0004G0062</name>
</gene>
<sequence>MLPQRENQYAKGQSLIGILVSLAIFSILSQAIFTVVSTSLNLVSFNRSRITARHLAQEKIELIRNLPYNDVGTVSGIPAGPLLQEENIVRNKLSYTVKTTIIYIDDFFDNTAPNDLLATDYKRARVEVSWQGLAGSRNNPVVILSDIAPKGIETTTGGGTLSIVVFDADGDPVPQAGVSIVAPETGVNLNLQTGDNGRVILPGAPTCIACYQITVSKSGFSSERTYSTSEVPNPIKPHQTILEGQLTEISFAIDTLSTLAISTYKGRENNFETLANASFNFRGQKTIGMDAGGQPIYKYEEVLTTDASGNLTEALEWDNYQATPSASIYNISGTNPLQPLTIVPGTSSSFKLALSAFSTNNLLISFVNSSSNPIASVSATLTGPAGFDETKLSGATTDPDFGQVFFSNLLNQDYTLLATASGYLDYNATISVLGETLEQVNLTAQ</sequence>
<evidence type="ECO:0000313" key="3">
    <source>
        <dbReference type="Proteomes" id="UP000034793"/>
    </source>
</evidence>
<evidence type="ECO:0000256" key="1">
    <source>
        <dbReference type="SAM" id="Phobius"/>
    </source>
</evidence>
<protein>
    <recommendedName>
        <fullName evidence="4">Carboxypeptidase regulatory-like domain-containing protein</fullName>
    </recommendedName>
</protein>
<proteinExistence type="predicted"/>
<keyword evidence="1" id="KW-1133">Transmembrane helix</keyword>
<name>A0A0G0S7C5_9BACT</name>
<organism evidence="2 3">
    <name type="scientific">Candidatus Woesebacteria bacterium GW2011_GWA1_39_8</name>
    <dbReference type="NCBI Taxonomy" id="1618552"/>
    <lineage>
        <taxon>Bacteria</taxon>
        <taxon>Candidatus Woeseibacteriota</taxon>
    </lineage>
</organism>
<keyword evidence="1" id="KW-0472">Membrane</keyword>
<feature type="transmembrane region" description="Helical" evidence="1">
    <location>
        <begin position="15"/>
        <end position="43"/>
    </location>
</feature>
<dbReference type="AlphaFoldDB" id="A0A0G0S7C5"/>
<dbReference type="Proteomes" id="UP000034793">
    <property type="component" value="Unassembled WGS sequence"/>
</dbReference>
<evidence type="ECO:0008006" key="4">
    <source>
        <dbReference type="Google" id="ProtNLM"/>
    </source>
</evidence>
<keyword evidence="1" id="KW-0812">Transmembrane</keyword>
<accession>A0A0G0S7C5</accession>
<dbReference type="Gene3D" id="2.60.40.1120">
    <property type="entry name" value="Carboxypeptidase-like, regulatory domain"/>
    <property type="match status" value="1"/>
</dbReference>